<reference evidence="2" key="1">
    <citation type="submission" date="2025-08" db="UniProtKB">
        <authorList>
            <consortium name="RefSeq"/>
        </authorList>
    </citation>
    <scope>IDENTIFICATION</scope>
    <source>
        <tissue evidence="2">Testes</tissue>
    </source>
</reference>
<organism evidence="1 2">
    <name type="scientific">Saccoglossus kowalevskii</name>
    <name type="common">Acorn worm</name>
    <dbReference type="NCBI Taxonomy" id="10224"/>
    <lineage>
        <taxon>Eukaryota</taxon>
        <taxon>Metazoa</taxon>
        <taxon>Hemichordata</taxon>
        <taxon>Enteropneusta</taxon>
        <taxon>Harrimaniidae</taxon>
        <taxon>Saccoglossus</taxon>
    </lineage>
</organism>
<evidence type="ECO:0000313" key="1">
    <source>
        <dbReference type="Proteomes" id="UP000694865"/>
    </source>
</evidence>
<protein>
    <submittedName>
        <fullName evidence="2">Uncharacterized protein LOC102804130</fullName>
    </submittedName>
</protein>
<feature type="non-terminal residue" evidence="2">
    <location>
        <position position="1"/>
    </location>
</feature>
<proteinExistence type="predicted"/>
<dbReference type="RefSeq" id="XP_006817964.1">
    <property type="nucleotide sequence ID" value="XM_006817901.1"/>
</dbReference>
<evidence type="ECO:0000313" key="2">
    <source>
        <dbReference type="RefSeq" id="XP_006817964.1"/>
    </source>
</evidence>
<dbReference type="Proteomes" id="UP000694865">
    <property type="component" value="Unplaced"/>
</dbReference>
<dbReference type="GeneID" id="102804130"/>
<gene>
    <name evidence="2" type="primary">LOC102804130</name>
</gene>
<accession>A0ABM0MD73</accession>
<sequence length="199" mass="22506">TYLYSPKTVEESGSLFYIVQRNMNTGKLITFLARHYRPVLNKVSRLISCKQTPSGGELVFMLLFPSYDIKGPHITFVSVDLHKFKIMDLNITVELSEDQHQQCIDDDVCSFDISRVHDATGADYILCNINGLFMGYSLNTGSLIMSPTNEDFVGLKLDPRYSTMTPASHIVVASFRGQFMVIQCPKVMPIYSHCNTQFL</sequence>
<name>A0ABM0MD73_SACKO</name>
<keyword evidence="1" id="KW-1185">Reference proteome</keyword>